<dbReference type="EMBL" id="CAJEWN010000635">
    <property type="protein sequence ID" value="CAD2187365.1"/>
    <property type="molecule type" value="Genomic_DNA"/>
</dbReference>
<gene>
    <name evidence="1" type="ORF">MENT_LOCUS39945</name>
</gene>
<comment type="caution">
    <text evidence="1">The sequence shown here is derived from an EMBL/GenBank/DDBJ whole genome shotgun (WGS) entry which is preliminary data.</text>
</comment>
<dbReference type="Proteomes" id="UP000580250">
    <property type="component" value="Unassembled WGS sequence"/>
</dbReference>
<dbReference type="AlphaFoldDB" id="A0A6V7WK94"/>
<organism evidence="1 2">
    <name type="scientific">Meloidogyne enterolobii</name>
    <name type="common">Root-knot nematode worm</name>
    <name type="synonym">Meloidogyne mayaguensis</name>
    <dbReference type="NCBI Taxonomy" id="390850"/>
    <lineage>
        <taxon>Eukaryota</taxon>
        <taxon>Metazoa</taxon>
        <taxon>Ecdysozoa</taxon>
        <taxon>Nematoda</taxon>
        <taxon>Chromadorea</taxon>
        <taxon>Rhabditida</taxon>
        <taxon>Tylenchina</taxon>
        <taxon>Tylenchomorpha</taxon>
        <taxon>Tylenchoidea</taxon>
        <taxon>Meloidogynidae</taxon>
        <taxon>Meloidogyninae</taxon>
        <taxon>Meloidogyne</taxon>
    </lineage>
</organism>
<accession>A0A6V7WK94</accession>
<proteinExistence type="predicted"/>
<name>A0A6V7WK94_MELEN</name>
<protein>
    <submittedName>
        <fullName evidence="1">Uncharacterized protein</fullName>
    </submittedName>
</protein>
<sequence length="49" mass="5672">MTEVDKETSKKFLRKVGDAVKVGNVGEKLEMYDHFDPLFCSDNGIFYRN</sequence>
<reference evidence="1 2" key="1">
    <citation type="submission" date="2020-08" db="EMBL/GenBank/DDBJ databases">
        <authorList>
            <person name="Koutsovoulos G."/>
            <person name="Danchin GJ E."/>
        </authorList>
    </citation>
    <scope>NUCLEOTIDE SEQUENCE [LARGE SCALE GENOMIC DNA]</scope>
</reference>
<evidence type="ECO:0000313" key="2">
    <source>
        <dbReference type="Proteomes" id="UP000580250"/>
    </source>
</evidence>
<evidence type="ECO:0000313" key="1">
    <source>
        <dbReference type="EMBL" id="CAD2187365.1"/>
    </source>
</evidence>